<evidence type="ECO:0000256" key="6">
    <source>
        <dbReference type="ARBA" id="ARBA00022741"/>
    </source>
</evidence>
<evidence type="ECO:0000256" key="4">
    <source>
        <dbReference type="ARBA" id="ARBA00022679"/>
    </source>
</evidence>
<protein>
    <recommendedName>
        <fullName evidence="3">pyruvate, phosphate dikinase</fullName>
        <ecNumber evidence="3">2.7.9.1</ecNumber>
    </recommendedName>
</protein>
<keyword evidence="5 10" id="KW-0479">Metal-binding</keyword>
<organism evidence="14">
    <name type="scientific">uncultured marine thaumarchaeote KM3_90_E04</name>
    <dbReference type="NCBI Taxonomy" id="1456343"/>
    <lineage>
        <taxon>Archaea</taxon>
        <taxon>Nitrososphaerota</taxon>
        <taxon>environmental samples</taxon>
    </lineage>
</organism>
<dbReference type="InterPro" id="IPR010121">
    <property type="entry name" value="Pyruvate_phosphate_dikinase"/>
</dbReference>
<keyword evidence="8" id="KW-0067">ATP-binding</keyword>
<comment type="similarity">
    <text evidence="2">Belongs to the PEP-utilizing enzyme family.</text>
</comment>
<dbReference type="InterPro" id="IPR013815">
    <property type="entry name" value="ATP_grasp_subdomain_1"/>
</dbReference>
<dbReference type="SUPFAM" id="SSF56059">
    <property type="entry name" value="Glutathione synthetase ATP-binding domain-like"/>
    <property type="match status" value="1"/>
</dbReference>
<dbReference type="Gene3D" id="1.10.189.10">
    <property type="entry name" value="Pyruvate Phosphate Dikinase, domain 2"/>
    <property type="match status" value="1"/>
</dbReference>
<evidence type="ECO:0000259" key="12">
    <source>
        <dbReference type="Pfam" id="PF01326"/>
    </source>
</evidence>
<feature type="domain" description="Pyruvate phosphate dikinase AMP/ATP-binding" evidence="12">
    <location>
        <begin position="306"/>
        <end position="348"/>
    </location>
</feature>
<evidence type="ECO:0000259" key="11">
    <source>
        <dbReference type="Pfam" id="PF00391"/>
    </source>
</evidence>
<gene>
    <name evidence="14" type="primary">ppdK</name>
</gene>
<dbReference type="GO" id="GO:0050242">
    <property type="term" value="F:pyruvate, phosphate dikinase activity"/>
    <property type="evidence" value="ECO:0007669"/>
    <property type="project" value="UniProtKB-EC"/>
</dbReference>
<dbReference type="InterPro" id="IPR000121">
    <property type="entry name" value="PEP_util_C"/>
</dbReference>
<dbReference type="Pfam" id="PF02896">
    <property type="entry name" value="PEP-utilizers_C"/>
    <property type="match status" value="1"/>
</dbReference>
<keyword evidence="7 14" id="KW-0418">Kinase</keyword>
<dbReference type="PIRSF" id="PIRSF000853">
    <property type="entry name" value="PPDK"/>
    <property type="match status" value="1"/>
</dbReference>
<dbReference type="SUPFAM" id="SSF52009">
    <property type="entry name" value="Phosphohistidine domain"/>
    <property type="match status" value="1"/>
</dbReference>
<keyword evidence="6" id="KW-0547">Nucleotide-binding</keyword>
<dbReference type="InterPro" id="IPR040442">
    <property type="entry name" value="Pyrv_kinase-like_dom_sf"/>
</dbReference>
<feature type="binding site" evidence="10">
    <location>
        <position position="736"/>
    </location>
    <ligand>
        <name>Mg(2+)</name>
        <dbReference type="ChEBI" id="CHEBI:18420"/>
    </ligand>
</feature>
<evidence type="ECO:0000256" key="9">
    <source>
        <dbReference type="ARBA" id="ARBA00022842"/>
    </source>
</evidence>
<dbReference type="Gene3D" id="3.30.470.20">
    <property type="entry name" value="ATP-grasp fold, B domain"/>
    <property type="match status" value="1"/>
</dbReference>
<dbReference type="GO" id="GO:0005524">
    <property type="term" value="F:ATP binding"/>
    <property type="evidence" value="ECO:0007669"/>
    <property type="project" value="UniProtKB-KW"/>
</dbReference>
<dbReference type="AlphaFoldDB" id="A0A075I138"/>
<feature type="binding site" evidence="10">
    <location>
        <position position="760"/>
    </location>
    <ligand>
        <name>Mg(2+)</name>
        <dbReference type="ChEBI" id="CHEBI:18420"/>
    </ligand>
</feature>
<keyword evidence="4 14" id="KW-0808">Transferase</keyword>
<dbReference type="GO" id="GO:0046872">
    <property type="term" value="F:metal ion binding"/>
    <property type="evidence" value="ECO:0007669"/>
    <property type="project" value="UniProtKB-KW"/>
</dbReference>
<dbReference type="GO" id="GO:0016301">
    <property type="term" value="F:kinase activity"/>
    <property type="evidence" value="ECO:0007669"/>
    <property type="project" value="UniProtKB-KW"/>
</dbReference>
<feature type="domain" description="PEP-utilising enzyme C-terminal" evidence="13">
    <location>
        <begin position="528"/>
        <end position="861"/>
    </location>
</feature>
<evidence type="ECO:0000256" key="10">
    <source>
        <dbReference type="PIRSR" id="PIRSR000853-3"/>
    </source>
</evidence>
<evidence type="ECO:0000256" key="2">
    <source>
        <dbReference type="ARBA" id="ARBA00007837"/>
    </source>
</evidence>
<reference evidence="14" key="1">
    <citation type="journal article" date="2014" name="Genome Biol. Evol.">
        <title>Pangenome evidence for extensive interdomain horizontal transfer affecting lineage core and shell genes in uncultured planktonic thaumarchaeota and euryarchaeota.</title>
        <authorList>
            <person name="Deschamps P."/>
            <person name="Zivanovic Y."/>
            <person name="Moreira D."/>
            <person name="Rodriguez-Valera F."/>
            <person name="Lopez-Garcia P."/>
        </authorList>
    </citation>
    <scope>NUCLEOTIDE SEQUENCE</scope>
</reference>
<evidence type="ECO:0000313" key="14">
    <source>
        <dbReference type="EMBL" id="AIF20537.1"/>
    </source>
</evidence>
<sequence>MIAVKSIYAFEDADSKNRMLLGGKGAGLSEMTRLKLPVPPGFTITTEVCNKYYENKKRLPKNLMVEVSKNISKIEKKTGKKWNSSNDPLLVSVRSGAAISMPGMMDTILNLGLNDQTVLGLAKKTNNPRFAWDSYRRFIQLFGKVVFGVDDEKFETVLNVAKKKQRVKDDNELNVASLKRIVTEYKKICKNHTKRKFPTIPNEQLQLAIEAVFKSWMGERAIVYREKNNITMDVANGTAVNVQTMVFGNMGDSSATGVVFTRNGKNGTNQLYGEYLTNAQGEDVVAGTRTGKRISKLQNEMPKLYSELNLACKKLERHFREVQDIEFTIEQGKLYLLQTRTTKMSAYAWVKTSVDLVKEKLIDENEALTRIPAQQLAELLHRIINQREVKKFERLTKGIGAAPGAANGITVFDVKRAITMCEDNPKLKIILVRKVTKPEDVPAFFPSQGILTSEGGMSSHAAIVANGMGKPCIVGCSKLKIDYERRKCVADGITIREGEPITIDGWSGNVFVGEVPTVKPKIPKEWSILLTWAQKAKRLGVRANADTPDNAKLARKYGAEGIGLCRTERMFNAADRQGIFVDMIMATDVNQRKEVLKKLGRLQKNDFIQILRAMEGYKVTIRLFDPPLHEFLPSTKNKKVLARAKELEEINPMMGHRGVRLGITYPEIYEMQIGAVFEATAKLVKKNIDVKPQIMIPQVGSIEELNHIKSIYDDVKSDMEKKYQIKFKINFGTMLEVVRACLTSNELAKTAEFFSFGTNDLTQAVFSFSREDAESKFLDEYKEKEILETSPFQSIDENGVGNLMNIAVSRGRKIKRDLEIGICGEHGGDPNSIKFCHYADISYVSASPYRIPVAIVAAAHAAINQKSK</sequence>
<comment type="cofactor">
    <cofactor evidence="1 10">
        <name>Mg(2+)</name>
        <dbReference type="ChEBI" id="CHEBI:18420"/>
    </cofactor>
</comment>
<keyword evidence="14" id="KW-0670">Pyruvate</keyword>
<evidence type="ECO:0000256" key="7">
    <source>
        <dbReference type="ARBA" id="ARBA00022777"/>
    </source>
</evidence>
<dbReference type="InterPro" id="IPR008279">
    <property type="entry name" value="PEP-util_enz_mobile_dom"/>
</dbReference>
<feature type="domain" description="Pyruvate phosphate dikinase AMP/ATP-binding" evidence="12">
    <location>
        <begin position="59"/>
        <end position="294"/>
    </location>
</feature>
<dbReference type="InterPro" id="IPR015813">
    <property type="entry name" value="Pyrv/PenolPyrv_kinase-like_dom"/>
</dbReference>
<evidence type="ECO:0000256" key="3">
    <source>
        <dbReference type="ARBA" id="ARBA00011994"/>
    </source>
</evidence>
<dbReference type="Gene3D" id="3.20.20.60">
    <property type="entry name" value="Phosphoenolpyruvate-binding domains"/>
    <property type="match status" value="1"/>
</dbReference>
<dbReference type="EC" id="2.7.9.1" evidence="3"/>
<keyword evidence="9 10" id="KW-0460">Magnesium</keyword>
<proteinExistence type="inferred from homology"/>
<dbReference type="Gene3D" id="3.50.30.10">
    <property type="entry name" value="Phosphohistidine domain"/>
    <property type="match status" value="1"/>
</dbReference>
<dbReference type="EMBL" id="KF901167">
    <property type="protein sequence ID" value="AIF20537.1"/>
    <property type="molecule type" value="Genomic_DNA"/>
</dbReference>
<dbReference type="InterPro" id="IPR002192">
    <property type="entry name" value="PPDK_AMP/ATP-bd"/>
</dbReference>
<dbReference type="PANTHER" id="PTHR22931">
    <property type="entry name" value="PHOSPHOENOLPYRUVATE DIKINASE-RELATED"/>
    <property type="match status" value="1"/>
</dbReference>
<dbReference type="Pfam" id="PF00391">
    <property type="entry name" value="PEP-utilizers"/>
    <property type="match status" value="1"/>
</dbReference>
<feature type="domain" description="Pyruvate phosphate dikinase AMP/ATP-binding" evidence="12">
    <location>
        <begin position="20"/>
        <end position="56"/>
    </location>
</feature>
<evidence type="ECO:0000256" key="8">
    <source>
        <dbReference type="ARBA" id="ARBA00022840"/>
    </source>
</evidence>
<name>A0A075I138_9ARCH</name>
<dbReference type="PANTHER" id="PTHR22931:SF9">
    <property type="entry name" value="PYRUVATE, PHOSPHATE DIKINASE 1, CHLOROPLASTIC"/>
    <property type="match status" value="1"/>
</dbReference>
<dbReference type="Pfam" id="PF01326">
    <property type="entry name" value="PPDK_N"/>
    <property type="match status" value="3"/>
</dbReference>
<dbReference type="InterPro" id="IPR036637">
    <property type="entry name" value="Phosphohistidine_dom_sf"/>
</dbReference>
<feature type="domain" description="PEP-utilising enzyme mobile" evidence="11">
    <location>
        <begin position="429"/>
        <end position="508"/>
    </location>
</feature>
<accession>A0A075I138</accession>
<evidence type="ECO:0000256" key="1">
    <source>
        <dbReference type="ARBA" id="ARBA00001946"/>
    </source>
</evidence>
<evidence type="ECO:0000256" key="5">
    <source>
        <dbReference type="ARBA" id="ARBA00022723"/>
    </source>
</evidence>
<dbReference type="SUPFAM" id="SSF51621">
    <property type="entry name" value="Phosphoenolpyruvate/pyruvate domain"/>
    <property type="match status" value="1"/>
</dbReference>
<dbReference type="NCBIfam" id="TIGR01828">
    <property type="entry name" value="pyru_phos_dikin"/>
    <property type="match status" value="1"/>
</dbReference>
<dbReference type="Gene3D" id="3.30.1490.20">
    <property type="entry name" value="ATP-grasp fold, A domain"/>
    <property type="match status" value="1"/>
</dbReference>
<evidence type="ECO:0000259" key="13">
    <source>
        <dbReference type="Pfam" id="PF02896"/>
    </source>
</evidence>
<dbReference type="Gene3D" id="1.20.80.30">
    <property type="match status" value="1"/>
</dbReference>
<dbReference type="NCBIfam" id="NF004531">
    <property type="entry name" value="PRK05878.1"/>
    <property type="match status" value="1"/>
</dbReference>